<dbReference type="Pfam" id="PF02771">
    <property type="entry name" value="Acyl-CoA_dh_N"/>
    <property type="match status" value="1"/>
</dbReference>
<name>A0ABT3TJU3_9GAMM</name>
<dbReference type="Gene3D" id="1.10.540.10">
    <property type="entry name" value="Acyl-CoA dehydrogenase/oxidase, N-terminal domain"/>
    <property type="match status" value="1"/>
</dbReference>
<comment type="cofactor">
    <cofactor evidence="1">
        <name>FAD</name>
        <dbReference type="ChEBI" id="CHEBI:57692"/>
    </cofactor>
</comment>
<dbReference type="InterPro" id="IPR009100">
    <property type="entry name" value="AcylCoA_DH/oxidase_NM_dom_sf"/>
</dbReference>
<dbReference type="InterPro" id="IPR013786">
    <property type="entry name" value="AcylCoA_DH/ox_N"/>
</dbReference>
<comment type="caution">
    <text evidence="8">The sequence shown here is derived from an EMBL/GenBank/DDBJ whole genome shotgun (WGS) entry which is preliminary data.</text>
</comment>
<keyword evidence="3" id="KW-0285">Flavoprotein</keyword>
<evidence type="ECO:0000256" key="2">
    <source>
        <dbReference type="ARBA" id="ARBA00009347"/>
    </source>
</evidence>
<evidence type="ECO:0000313" key="9">
    <source>
        <dbReference type="Proteomes" id="UP001143362"/>
    </source>
</evidence>
<keyword evidence="9" id="KW-1185">Reference proteome</keyword>
<gene>
    <name evidence="8" type="ORF">EYC98_17120</name>
</gene>
<dbReference type="SUPFAM" id="SSF47203">
    <property type="entry name" value="Acyl-CoA dehydrogenase C-terminal domain-like"/>
    <property type="match status" value="1"/>
</dbReference>
<evidence type="ECO:0000313" key="8">
    <source>
        <dbReference type="EMBL" id="MCX2982587.1"/>
    </source>
</evidence>
<sequence>MDFGFSEQQGEVQTLARQILSEQVTPERLAAYDEFKAERFDRELWQQLAQAGLLGVALEESHGGMGFGFTELALFIEEVGRSIAPVPVIPHLVSAAAPIQRFGSSELQGRWLPGVASGDVLLTAALMEPGNEEPAAPSLTTATLDGDGYRVSGLKTCVPFARSADRILLSAAVDGGVVVLLVDPKSAGISLEDVRYSTYETQYQLTLQDVQVSAADVLAGPTAGAAVMQWLSLRTTAALCAHQLGVTDHSMRMTASYSAERKQFGVLIGTFQAVGHRAANCYIDVECLRLNTYQAASLLASEADATNEVQIAKVWAGDVGHRVSYASQHLHGGTGIDRDYPLWRYCLWARHNEMMLGGSARQLAALGARIAAGEAYCA</sequence>
<dbReference type="Pfam" id="PF00441">
    <property type="entry name" value="Acyl-CoA_dh_1"/>
    <property type="match status" value="1"/>
</dbReference>
<dbReference type="InterPro" id="IPR036250">
    <property type="entry name" value="AcylCo_DH-like_C"/>
</dbReference>
<proteinExistence type="inferred from homology"/>
<dbReference type="EMBL" id="SHNN01000003">
    <property type="protein sequence ID" value="MCX2982587.1"/>
    <property type="molecule type" value="Genomic_DNA"/>
</dbReference>
<evidence type="ECO:0000259" key="7">
    <source>
        <dbReference type="Pfam" id="PF02771"/>
    </source>
</evidence>
<dbReference type="InterPro" id="IPR009075">
    <property type="entry name" value="AcylCo_DH/oxidase_C"/>
</dbReference>
<dbReference type="PANTHER" id="PTHR43884:SF20">
    <property type="entry name" value="ACYL-COA DEHYDROGENASE FADE28"/>
    <property type="match status" value="1"/>
</dbReference>
<reference evidence="8" key="1">
    <citation type="submission" date="2019-02" db="EMBL/GenBank/DDBJ databases">
        <authorList>
            <person name="Li S.-H."/>
        </authorList>
    </citation>
    <scope>NUCLEOTIDE SEQUENCE</scope>
    <source>
        <strain evidence="8">IMCC14734</strain>
    </source>
</reference>
<evidence type="ECO:0000256" key="5">
    <source>
        <dbReference type="ARBA" id="ARBA00023002"/>
    </source>
</evidence>
<protein>
    <submittedName>
        <fullName evidence="8">Acyl-CoA dehydrogenase</fullName>
    </submittedName>
</protein>
<feature type="domain" description="Acyl-CoA dehydrogenase/oxidase N-terminal" evidence="7">
    <location>
        <begin position="6"/>
        <end position="119"/>
    </location>
</feature>
<dbReference type="InterPro" id="IPR037069">
    <property type="entry name" value="AcylCoA_DH/ox_N_sf"/>
</dbReference>
<evidence type="ECO:0000256" key="1">
    <source>
        <dbReference type="ARBA" id="ARBA00001974"/>
    </source>
</evidence>
<dbReference type="PANTHER" id="PTHR43884">
    <property type="entry name" value="ACYL-COA DEHYDROGENASE"/>
    <property type="match status" value="1"/>
</dbReference>
<evidence type="ECO:0000256" key="3">
    <source>
        <dbReference type="ARBA" id="ARBA00022630"/>
    </source>
</evidence>
<dbReference type="RefSeq" id="WP_279246598.1">
    <property type="nucleotide sequence ID" value="NZ_SHNN01000003.1"/>
</dbReference>
<dbReference type="Gene3D" id="1.20.140.10">
    <property type="entry name" value="Butyryl-CoA Dehydrogenase, subunit A, domain 3"/>
    <property type="match status" value="1"/>
</dbReference>
<dbReference type="InterPro" id="IPR046373">
    <property type="entry name" value="Acyl-CoA_Oxase/DH_mid-dom_sf"/>
</dbReference>
<feature type="domain" description="Acyl-CoA dehydrogenase/oxidase C-terminal" evidence="6">
    <location>
        <begin position="224"/>
        <end position="370"/>
    </location>
</feature>
<dbReference type="Proteomes" id="UP001143362">
    <property type="component" value="Unassembled WGS sequence"/>
</dbReference>
<evidence type="ECO:0000259" key="6">
    <source>
        <dbReference type="Pfam" id="PF00441"/>
    </source>
</evidence>
<keyword evidence="5" id="KW-0560">Oxidoreductase</keyword>
<comment type="similarity">
    <text evidence="2">Belongs to the acyl-CoA dehydrogenase family.</text>
</comment>
<organism evidence="8 9">
    <name type="scientific">Candidatus Litorirhabdus singularis</name>
    <dbReference type="NCBI Taxonomy" id="2518993"/>
    <lineage>
        <taxon>Bacteria</taxon>
        <taxon>Pseudomonadati</taxon>
        <taxon>Pseudomonadota</taxon>
        <taxon>Gammaproteobacteria</taxon>
        <taxon>Cellvibrionales</taxon>
        <taxon>Halieaceae</taxon>
        <taxon>Candidatus Litorirhabdus</taxon>
    </lineage>
</organism>
<dbReference type="SUPFAM" id="SSF56645">
    <property type="entry name" value="Acyl-CoA dehydrogenase NM domain-like"/>
    <property type="match status" value="1"/>
</dbReference>
<accession>A0ABT3TJU3</accession>
<keyword evidence="4" id="KW-0274">FAD</keyword>
<evidence type="ECO:0000256" key="4">
    <source>
        <dbReference type="ARBA" id="ARBA00022827"/>
    </source>
</evidence>
<dbReference type="Gene3D" id="2.40.110.10">
    <property type="entry name" value="Butyryl-CoA Dehydrogenase, subunit A, domain 2"/>
    <property type="match status" value="1"/>
</dbReference>